<accession>A0A7M2QMK0</accession>
<evidence type="ECO:0000313" key="1">
    <source>
        <dbReference type="EMBL" id="QOV05547.1"/>
    </source>
</evidence>
<organism evidence="1">
    <name type="scientific">feces metagenome</name>
    <dbReference type="NCBI Taxonomy" id="1861841"/>
    <lineage>
        <taxon>unclassified sequences</taxon>
        <taxon>metagenomes</taxon>
        <taxon>organismal metagenomes</taxon>
    </lineage>
</organism>
<dbReference type="AlphaFoldDB" id="A0A7M2QMK0"/>
<name>A0A7M2QMK0_9ZZZZ</name>
<reference evidence="1" key="1">
    <citation type="submission" date="2020-09" db="EMBL/GenBank/DDBJ databases">
        <authorList>
            <person name="Eze J.U."/>
            <person name="Rahube T.O."/>
        </authorList>
    </citation>
    <scope>NUCLEOTIDE SEQUENCE</scope>
</reference>
<dbReference type="EMBL" id="MT993626">
    <property type="protein sequence ID" value="QOV05547.1"/>
    <property type="molecule type" value="Genomic_DNA"/>
</dbReference>
<proteinExistence type="predicted"/>
<protein>
    <submittedName>
        <fullName evidence="1">Aldehyde dehydrogenase</fullName>
    </submittedName>
</protein>
<sequence>MSKKTTPSYEAYCKCFAGVFRKHVHGDHRSFFTCYIRDAITRYVEATDELRDRMLERAVREDTIGAYIAKSLLSQGWPENYILEYADLQQEAVNDAEEYSGLEFVDALGAAGYENHGFYREGNGLRYAWLMDGSPDLTDRLDPADEYDDCDD</sequence>